<evidence type="ECO:0000313" key="2">
    <source>
        <dbReference type="EMBL" id="KAJ8920315.1"/>
    </source>
</evidence>
<protein>
    <submittedName>
        <fullName evidence="2">Uncharacterized protein</fullName>
    </submittedName>
</protein>
<feature type="compositionally biased region" description="Basic and acidic residues" evidence="1">
    <location>
        <begin position="114"/>
        <end position="125"/>
    </location>
</feature>
<proteinExistence type="predicted"/>
<evidence type="ECO:0000256" key="1">
    <source>
        <dbReference type="SAM" id="MobiDB-lite"/>
    </source>
</evidence>
<organism evidence="2 3">
    <name type="scientific">Exocentrus adspersus</name>
    <dbReference type="NCBI Taxonomy" id="1586481"/>
    <lineage>
        <taxon>Eukaryota</taxon>
        <taxon>Metazoa</taxon>
        <taxon>Ecdysozoa</taxon>
        <taxon>Arthropoda</taxon>
        <taxon>Hexapoda</taxon>
        <taxon>Insecta</taxon>
        <taxon>Pterygota</taxon>
        <taxon>Neoptera</taxon>
        <taxon>Endopterygota</taxon>
        <taxon>Coleoptera</taxon>
        <taxon>Polyphaga</taxon>
        <taxon>Cucujiformia</taxon>
        <taxon>Chrysomeloidea</taxon>
        <taxon>Cerambycidae</taxon>
        <taxon>Lamiinae</taxon>
        <taxon>Acanthocinini</taxon>
        <taxon>Exocentrus</taxon>
    </lineage>
</organism>
<dbReference type="EMBL" id="JANEYG010000015">
    <property type="protein sequence ID" value="KAJ8920315.1"/>
    <property type="molecule type" value="Genomic_DNA"/>
</dbReference>
<feature type="compositionally biased region" description="Low complexity" evidence="1">
    <location>
        <begin position="103"/>
        <end position="113"/>
    </location>
</feature>
<reference evidence="2 3" key="1">
    <citation type="journal article" date="2023" name="Insect Mol. Biol.">
        <title>Genome sequencing provides insights into the evolution of gene families encoding plant cell wall-degrading enzymes in longhorned beetles.</title>
        <authorList>
            <person name="Shin N.R."/>
            <person name="Okamura Y."/>
            <person name="Kirsch R."/>
            <person name="Pauchet Y."/>
        </authorList>
    </citation>
    <scope>NUCLEOTIDE SEQUENCE [LARGE SCALE GENOMIC DNA]</scope>
    <source>
        <strain evidence="2">EAD_L_NR</strain>
    </source>
</reference>
<feature type="region of interest" description="Disordered" evidence="1">
    <location>
        <begin position="94"/>
        <end position="125"/>
    </location>
</feature>
<accession>A0AAV8W2N5</accession>
<comment type="caution">
    <text evidence="2">The sequence shown here is derived from an EMBL/GenBank/DDBJ whole genome shotgun (WGS) entry which is preliminary data.</text>
</comment>
<dbReference type="AlphaFoldDB" id="A0AAV8W2N5"/>
<sequence length="178" mass="19958">CSCTDTYKMAFVCPPKETSDKKAKILCRLKKVLKEIEDDTAVGVNPVCVPCCIPVCCMPDCMPCPAVDETPKQPKVMETPNVMVCYKIPPKKCTNGKKPEEPSSPSSPSSNNNRDQDRDVIRLKPSTSRELRASILYRGCDCEKRSGLQDDCRRTGCHGSPRVSYQAPMLWSQRVLRW</sequence>
<evidence type="ECO:0000313" key="3">
    <source>
        <dbReference type="Proteomes" id="UP001159042"/>
    </source>
</evidence>
<keyword evidence="3" id="KW-1185">Reference proteome</keyword>
<name>A0AAV8W2N5_9CUCU</name>
<dbReference type="Proteomes" id="UP001159042">
    <property type="component" value="Unassembled WGS sequence"/>
</dbReference>
<gene>
    <name evidence="2" type="ORF">NQ315_011977</name>
</gene>
<feature type="non-terminal residue" evidence="2">
    <location>
        <position position="1"/>
    </location>
</feature>